<keyword evidence="5" id="KW-0808">Transferase</keyword>
<evidence type="ECO:0000259" key="9">
    <source>
        <dbReference type="PROSITE" id="PS50109"/>
    </source>
</evidence>
<keyword evidence="4" id="KW-0597">Phosphoprotein</keyword>
<proteinExistence type="predicted"/>
<dbReference type="InterPro" id="IPR050351">
    <property type="entry name" value="BphY/WalK/GraS-like"/>
</dbReference>
<dbReference type="InterPro" id="IPR003594">
    <property type="entry name" value="HATPase_dom"/>
</dbReference>
<comment type="subcellular location">
    <subcellularLocation>
        <location evidence="2">Membrane</location>
    </subcellularLocation>
</comment>
<evidence type="ECO:0000256" key="7">
    <source>
        <dbReference type="SAM" id="Coils"/>
    </source>
</evidence>
<dbReference type="InterPro" id="IPR003661">
    <property type="entry name" value="HisK_dim/P_dom"/>
</dbReference>
<evidence type="ECO:0000256" key="1">
    <source>
        <dbReference type="ARBA" id="ARBA00000085"/>
    </source>
</evidence>
<dbReference type="Pfam" id="PF00672">
    <property type="entry name" value="HAMP"/>
    <property type="match status" value="1"/>
</dbReference>
<keyword evidence="8" id="KW-0812">Transmembrane</keyword>
<dbReference type="SUPFAM" id="SSF55874">
    <property type="entry name" value="ATPase domain of HSP90 chaperone/DNA topoisomerase II/histidine kinase"/>
    <property type="match status" value="1"/>
</dbReference>
<dbReference type="PANTHER" id="PTHR42878:SF15">
    <property type="entry name" value="BACTERIOPHYTOCHROME"/>
    <property type="match status" value="1"/>
</dbReference>
<dbReference type="RefSeq" id="WP_255900685.1">
    <property type="nucleotide sequence ID" value="NZ_JAFMZO010000002.1"/>
</dbReference>
<dbReference type="InterPro" id="IPR036890">
    <property type="entry name" value="HATPase_C_sf"/>
</dbReference>
<evidence type="ECO:0000313" key="12">
    <source>
        <dbReference type="Proteomes" id="UP001597387"/>
    </source>
</evidence>
<organism evidence="11 12">
    <name type="scientific">Paradesertivirga mongoliensis</name>
    <dbReference type="NCBI Taxonomy" id="2100740"/>
    <lineage>
        <taxon>Bacteria</taxon>
        <taxon>Pseudomonadati</taxon>
        <taxon>Bacteroidota</taxon>
        <taxon>Sphingobacteriia</taxon>
        <taxon>Sphingobacteriales</taxon>
        <taxon>Sphingobacteriaceae</taxon>
        <taxon>Paradesertivirga</taxon>
    </lineage>
</organism>
<keyword evidence="6" id="KW-0418">Kinase</keyword>
<dbReference type="SUPFAM" id="SSF47384">
    <property type="entry name" value="Homodimeric domain of signal transducing histidine kinase"/>
    <property type="match status" value="1"/>
</dbReference>
<evidence type="ECO:0000256" key="3">
    <source>
        <dbReference type="ARBA" id="ARBA00012438"/>
    </source>
</evidence>
<feature type="transmembrane region" description="Helical" evidence="8">
    <location>
        <begin position="189"/>
        <end position="209"/>
    </location>
</feature>
<name>A0ABW4ZPN4_9SPHI</name>
<feature type="domain" description="Histidine kinase" evidence="9">
    <location>
        <begin position="276"/>
        <end position="485"/>
    </location>
</feature>
<dbReference type="SMART" id="SM00387">
    <property type="entry name" value="HATPase_c"/>
    <property type="match status" value="1"/>
</dbReference>
<dbReference type="Pfam" id="PF02518">
    <property type="entry name" value="HATPase_c"/>
    <property type="match status" value="1"/>
</dbReference>
<dbReference type="CDD" id="cd19410">
    <property type="entry name" value="HK9-like_sensor"/>
    <property type="match status" value="1"/>
</dbReference>
<comment type="caution">
    <text evidence="11">The sequence shown here is derived from an EMBL/GenBank/DDBJ whole genome shotgun (WGS) entry which is preliminary data.</text>
</comment>
<dbReference type="PROSITE" id="PS50885">
    <property type="entry name" value="HAMP"/>
    <property type="match status" value="1"/>
</dbReference>
<gene>
    <name evidence="11" type="ORF">ACFSJU_14185</name>
</gene>
<evidence type="ECO:0000256" key="5">
    <source>
        <dbReference type="ARBA" id="ARBA00022679"/>
    </source>
</evidence>
<dbReference type="InterPro" id="IPR003660">
    <property type="entry name" value="HAMP_dom"/>
</dbReference>
<evidence type="ECO:0000259" key="10">
    <source>
        <dbReference type="PROSITE" id="PS50885"/>
    </source>
</evidence>
<dbReference type="Gene3D" id="1.10.287.130">
    <property type="match status" value="1"/>
</dbReference>
<keyword evidence="8" id="KW-0472">Membrane</keyword>
<dbReference type="SMART" id="SM00388">
    <property type="entry name" value="HisKA"/>
    <property type="match status" value="1"/>
</dbReference>
<keyword evidence="7" id="KW-0175">Coiled coil</keyword>
<dbReference type="Pfam" id="PF00512">
    <property type="entry name" value="HisKA"/>
    <property type="match status" value="1"/>
</dbReference>
<dbReference type="Gene3D" id="3.30.565.10">
    <property type="entry name" value="Histidine kinase-like ATPase, C-terminal domain"/>
    <property type="match status" value="1"/>
</dbReference>
<dbReference type="InterPro" id="IPR005467">
    <property type="entry name" value="His_kinase_dom"/>
</dbReference>
<dbReference type="InterPro" id="IPR036097">
    <property type="entry name" value="HisK_dim/P_sf"/>
</dbReference>
<sequence length="485" mass="55654">MRLAAQIFLGFSVVIGISITDSYVNYNLSEKVNKNTEYVARSETIIRNSSRLHRSIIEMQSAFRGYLLTSDTTFLGAYFEGSEIMPQLFNEQRVLLRNSPSQLKRLDKIAALHQSWIGYSDQLINAKRGVATNPSVYQDLFENKLRKQVGKKINDQISLIFKDLDKSEYRVRAVRRDALNQSVERTRRFSLIFLLLTVVIGIVSTLYIVRLITKRIASMVNLADNISKGEFAIVKDDKNDELTSLSISLNSMSETLNKNIKELEKRNKELNQFAYVVSHDLKAPIRGIYNVTQWIEEDLGGEVSPQMRKYLNIIPDRIKRMEDLIHGLLDYARISREKPLKERVDVDKLVRDIAELIVPENFEVQTMNLPVLSTEKIRLEQVFSNLMSNAVKYSKPEQNGKISISCIELDDFYQFSIADNGIGIEPQFHSKIFEIFQTLREKHAKESTGIGLAIVKKIIDDQHCTINVHSELGEGSVFTFTWPKF</sequence>
<dbReference type="Pfam" id="PF05227">
    <property type="entry name" value="CHASE3"/>
    <property type="match status" value="1"/>
</dbReference>
<evidence type="ECO:0000256" key="6">
    <source>
        <dbReference type="ARBA" id="ARBA00022777"/>
    </source>
</evidence>
<dbReference type="SMART" id="SM00304">
    <property type="entry name" value="HAMP"/>
    <property type="match status" value="1"/>
</dbReference>
<dbReference type="CDD" id="cd00082">
    <property type="entry name" value="HisKA"/>
    <property type="match status" value="1"/>
</dbReference>
<feature type="coiled-coil region" evidence="7">
    <location>
        <begin position="246"/>
        <end position="273"/>
    </location>
</feature>
<dbReference type="EC" id="2.7.13.3" evidence="3"/>
<evidence type="ECO:0000256" key="8">
    <source>
        <dbReference type="SAM" id="Phobius"/>
    </source>
</evidence>
<feature type="domain" description="HAMP" evidence="10">
    <location>
        <begin position="210"/>
        <end position="261"/>
    </location>
</feature>
<reference evidence="12" key="1">
    <citation type="journal article" date="2019" name="Int. J. Syst. Evol. Microbiol.">
        <title>The Global Catalogue of Microorganisms (GCM) 10K type strain sequencing project: providing services to taxonomists for standard genome sequencing and annotation.</title>
        <authorList>
            <consortium name="The Broad Institute Genomics Platform"/>
            <consortium name="The Broad Institute Genome Sequencing Center for Infectious Disease"/>
            <person name="Wu L."/>
            <person name="Ma J."/>
        </authorList>
    </citation>
    <scope>NUCLEOTIDE SEQUENCE [LARGE SCALE GENOMIC DNA]</scope>
    <source>
        <strain evidence="12">KCTC 42217</strain>
    </source>
</reference>
<dbReference type="PANTHER" id="PTHR42878">
    <property type="entry name" value="TWO-COMPONENT HISTIDINE KINASE"/>
    <property type="match status" value="1"/>
</dbReference>
<dbReference type="Proteomes" id="UP001597387">
    <property type="component" value="Unassembled WGS sequence"/>
</dbReference>
<dbReference type="PRINTS" id="PR00344">
    <property type="entry name" value="BCTRLSENSOR"/>
</dbReference>
<dbReference type="InterPro" id="IPR007891">
    <property type="entry name" value="CHASE3"/>
</dbReference>
<keyword evidence="11" id="KW-0547">Nucleotide-binding</keyword>
<evidence type="ECO:0000256" key="2">
    <source>
        <dbReference type="ARBA" id="ARBA00004370"/>
    </source>
</evidence>
<dbReference type="CDD" id="cd06225">
    <property type="entry name" value="HAMP"/>
    <property type="match status" value="1"/>
</dbReference>
<protein>
    <recommendedName>
        <fullName evidence="3">histidine kinase</fullName>
        <ecNumber evidence="3">2.7.13.3</ecNumber>
    </recommendedName>
</protein>
<evidence type="ECO:0000256" key="4">
    <source>
        <dbReference type="ARBA" id="ARBA00022553"/>
    </source>
</evidence>
<keyword evidence="11" id="KW-0067">ATP-binding</keyword>
<dbReference type="EMBL" id="JBHUHZ010000002">
    <property type="protein sequence ID" value="MFD2163554.1"/>
    <property type="molecule type" value="Genomic_DNA"/>
</dbReference>
<keyword evidence="8" id="KW-1133">Transmembrane helix</keyword>
<comment type="catalytic activity">
    <reaction evidence="1">
        <text>ATP + protein L-histidine = ADP + protein N-phospho-L-histidine.</text>
        <dbReference type="EC" id="2.7.13.3"/>
    </reaction>
</comment>
<dbReference type="PROSITE" id="PS50109">
    <property type="entry name" value="HIS_KIN"/>
    <property type="match status" value="1"/>
</dbReference>
<keyword evidence="12" id="KW-1185">Reference proteome</keyword>
<dbReference type="InterPro" id="IPR004358">
    <property type="entry name" value="Sig_transdc_His_kin-like_C"/>
</dbReference>
<dbReference type="Gene3D" id="6.10.340.10">
    <property type="match status" value="1"/>
</dbReference>
<dbReference type="GO" id="GO:0005524">
    <property type="term" value="F:ATP binding"/>
    <property type="evidence" value="ECO:0007669"/>
    <property type="project" value="UniProtKB-KW"/>
</dbReference>
<accession>A0ABW4ZPN4</accession>
<evidence type="ECO:0000313" key="11">
    <source>
        <dbReference type="EMBL" id="MFD2163554.1"/>
    </source>
</evidence>